<dbReference type="RefSeq" id="WP_227717379.1">
    <property type="nucleotide sequence ID" value="NZ_CP103305.1"/>
</dbReference>
<proteinExistence type="predicted"/>
<protein>
    <submittedName>
        <fullName evidence="2">TRAM domain-containing protein</fullName>
    </submittedName>
</protein>
<name>A0A977ID40_9ARCH</name>
<feature type="domain" description="TRAM" evidence="1">
    <location>
        <begin position="1"/>
        <end position="58"/>
    </location>
</feature>
<evidence type="ECO:0000313" key="2">
    <source>
        <dbReference type="EMBL" id="UVS68799.1"/>
    </source>
</evidence>
<dbReference type="SUPFAM" id="SSF50249">
    <property type="entry name" value="Nucleic acid-binding proteins"/>
    <property type="match status" value="1"/>
</dbReference>
<reference evidence="2" key="1">
    <citation type="submission" date="2022-08" db="EMBL/GenBank/DDBJ databases">
        <title>Dynamic responses of ammonia-oxidizing microbial communities induced by reactive oxygen species (ROS) in fluctuating redox aquifers.</title>
        <authorList>
            <person name="Wang P."/>
            <person name="Wang H."/>
        </authorList>
    </citation>
    <scope>NUCLEOTIDE SEQUENCE</scope>
    <source>
        <strain evidence="2">PLX03</strain>
    </source>
</reference>
<dbReference type="GeneID" id="74947861"/>
<sequence>METGKEYEVQITETSRKGDGIARVQGFVIFVTGGQVGQKVKVKITNVGNRFATAEIAQ</sequence>
<gene>
    <name evidence="2" type="ORF">NWT39_12940</name>
</gene>
<dbReference type="Proteomes" id="UP001059771">
    <property type="component" value="Chromosome"/>
</dbReference>
<dbReference type="PROSITE" id="PS50926">
    <property type="entry name" value="TRAM"/>
    <property type="match status" value="1"/>
</dbReference>
<organism evidence="2">
    <name type="scientific">Nitrososphaera viennensis</name>
    <dbReference type="NCBI Taxonomy" id="1034015"/>
    <lineage>
        <taxon>Archaea</taxon>
        <taxon>Nitrososphaerota</taxon>
        <taxon>Nitrososphaeria</taxon>
        <taxon>Nitrososphaerales</taxon>
        <taxon>Nitrososphaeraceae</taxon>
        <taxon>Nitrososphaera</taxon>
    </lineage>
</organism>
<dbReference type="InterPro" id="IPR012340">
    <property type="entry name" value="NA-bd_OB-fold"/>
</dbReference>
<dbReference type="Gene3D" id="2.40.50.140">
    <property type="entry name" value="Nucleic acid-binding proteins"/>
    <property type="match status" value="1"/>
</dbReference>
<dbReference type="InterPro" id="IPR002792">
    <property type="entry name" value="TRAM_dom"/>
</dbReference>
<dbReference type="AlphaFoldDB" id="A0A977ID40"/>
<evidence type="ECO:0000259" key="1">
    <source>
        <dbReference type="PROSITE" id="PS50926"/>
    </source>
</evidence>
<dbReference type="Pfam" id="PF01938">
    <property type="entry name" value="TRAM"/>
    <property type="match status" value="1"/>
</dbReference>
<dbReference type="EMBL" id="CP103305">
    <property type="protein sequence ID" value="UVS68799.1"/>
    <property type="molecule type" value="Genomic_DNA"/>
</dbReference>
<accession>A0A977ID40</accession>